<dbReference type="EMBL" id="CAWYQH010000163">
    <property type="protein sequence ID" value="CAK8697567.1"/>
    <property type="molecule type" value="Genomic_DNA"/>
</dbReference>
<organism evidence="2 3">
    <name type="scientific">Clavelina lepadiformis</name>
    <name type="common">Light-bulb sea squirt</name>
    <name type="synonym">Ascidia lepadiformis</name>
    <dbReference type="NCBI Taxonomy" id="159417"/>
    <lineage>
        <taxon>Eukaryota</taxon>
        <taxon>Metazoa</taxon>
        <taxon>Chordata</taxon>
        <taxon>Tunicata</taxon>
        <taxon>Ascidiacea</taxon>
        <taxon>Aplousobranchia</taxon>
        <taxon>Clavelinidae</taxon>
        <taxon>Clavelina</taxon>
    </lineage>
</organism>
<feature type="transmembrane region" description="Helical" evidence="1">
    <location>
        <begin position="147"/>
        <end position="164"/>
    </location>
</feature>
<dbReference type="Proteomes" id="UP001642483">
    <property type="component" value="Unassembled WGS sequence"/>
</dbReference>
<protein>
    <submittedName>
        <fullName evidence="2">Uncharacterized protein</fullName>
    </submittedName>
</protein>
<evidence type="ECO:0000313" key="2">
    <source>
        <dbReference type="EMBL" id="CAK8697567.1"/>
    </source>
</evidence>
<reference evidence="2 3" key="1">
    <citation type="submission" date="2024-02" db="EMBL/GenBank/DDBJ databases">
        <authorList>
            <person name="Daric V."/>
            <person name="Darras S."/>
        </authorList>
    </citation>
    <scope>NUCLEOTIDE SEQUENCE [LARGE SCALE GENOMIC DNA]</scope>
</reference>
<evidence type="ECO:0000313" key="3">
    <source>
        <dbReference type="Proteomes" id="UP001642483"/>
    </source>
</evidence>
<gene>
    <name evidence="2" type="ORF">CVLEPA_LOCUS30770</name>
</gene>
<accession>A0ABP0H0Q1</accession>
<name>A0ABP0H0Q1_CLALP</name>
<evidence type="ECO:0000256" key="1">
    <source>
        <dbReference type="SAM" id="Phobius"/>
    </source>
</evidence>
<proteinExistence type="predicted"/>
<comment type="caution">
    <text evidence="2">The sequence shown here is derived from an EMBL/GenBank/DDBJ whole genome shotgun (WGS) entry which is preliminary data.</text>
</comment>
<keyword evidence="1" id="KW-0812">Transmembrane</keyword>
<keyword evidence="3" id="KW-1185">Reference proteome</keyword>
<sequence>MLSKALTRTVRLFYCHGNCINRTTPSAIRSYSNESTDLRPEIKRFNPSLGASGETTIITEKMNIPEPRTVEEIIAEKQQKRKESQQKVRKLYIWDKWILVKMGKYKQISDVPNKIVFRQKKTSKELHDQIRAEMAERGFKGLVGVEYLGWLICIGLCGTAYYAYQHSKKSDNTVISNEIGAVKT</sequence>
<keyword evidence="1" id="KW-1133">Transmembrane helix</keyword>
<keyword evidence="1" id="KW-0472">Membrane</keyword>